<feature type="compositionally biased region" description="Low complexity" evidence="1">
    <location>
        <begin position="78"/>
        <end position="117"/>
    </location>
</feature>
<dbReference type="VEuPathDB" id="FungiDB:BD410DRAFT_550423"/>
<organism evidence="3 4">
    <name type="scientific">Rickenella mellea</name>
    <dbReference type="NCBI Taxonomy" id="50990"/>
    <lineage>
        <taxon>Eukaryota</taxon>
        <taxon>Fungi</taxon>
        <taxon>Dikarya</taxon>
        <taxon>Basidiomycota</taxon>
        <taxon>Agaricomycotina</taxon>
        <taxon>Agaricomycetes</taxon>
        <taxon>Hymenochaetales</taxon>
        <taxon>Rickenellaceae</taxon>
        <taxon>Rickenella</taxon>
    </lineage>
</organism>
<feature type="compositionally biased region" description="Polar residues" evidence="1">
    <location>
        <begin position="251"/>
        <end position="266"/>
    </location>
</feature>
<dbReference type="Gene3D" id="4.10.240.10">
    <property type="entry name" value="Zn(2)-C6 fungal-type DNA-binding domain"/>
    <property type="match status" value="1"/>
</dbReference>
<evidence type="ECO:0000256" key="1">
    <source>
        <dbReference type="SAM" id="MobiDB-lite"/>
    </source>
</evidence>
<feature type="region of interest" description="Disordered" evidence="1">
    <location>
        <begin position="53"/>
        <end position="137"/>
    </location>
</feature>
<dbReference type="PROSITE" id="PS50048">
    <property type="entry name" value="ZN2_CY6_FUNGAL_2"/>
    <property type="match status" value="1"/>
</dbReference>
<dbReference type="OrthoDB" id="39175at2759"/>
<feature type="domain" description="Zn(2)-C6 fungal-type" evidence="2">
    <location>
        <begin position="331"/>
        <end position="363"/>
    </location>
</feature>
<dbReference type="InterPro" id="IPR036864">
    <property type="entry name" value="Zn2-C6_fun-type_DNA-bd_sf"/>
</dbReference>
<sequence>MTGTRDEGYLWSNTATPTSVTGSGSIFRPLLGQESGRDRETLQLENHYDLIVGRGLSTSQQSTPTSTQRTDTRMHVRQPYQHPHPHAQQQHAYPSSNPTSSPSSSSSTTTTTAAPNAFPHGTDFVFHPGGLTGISQSSQGDLQMPMYATTATDMSGSFGTNGDPLLQAMGGGYTTQPQPQSFGNADLGAYGMHMFEPQYPGSQLSRGLQQQQQPLYHHHHQHSGQQQQQQQLPRQVQGHTHQQPPLTQTQSGQRRPSTTPTSNPNINKRPRYQEIPPQDDSDHDDQDQDGDDDGADDGGDVSPGVAGSGSGVGAGAGGAGGAEAKAKPPGACQRCKNLKVRCEFKTDPSTCKRCLNGGHYCTIPGRRKRRPPP</sequence>
<dbReference type="GO" id="GO:0000981">
    <property type="term" value="F:DNA-binding transcription factor activity, RNA polymerase II-specific"/>
    <property type="evidence" value="ECO:0007669"/>
    <property type="project" value="InterPro"/>
</dbReference>
<evidence type="ECO:0000313" key="3">
    <source>
        <dbReference type="EMBL" id="TDL17371.1"/>
    </source>
</evidence>
<dbReference type="STRING" id="50990.A0A4Y7PQT5"/>
<feature type="compositionally biased region" description="Low complexity" evidence="1">
    <location>
        <begin position="223"/>
        <end position="250"/>
    </location>
</feature>
<reference evidence="3 4" key="1">
    <citation type="submission" date="2018-06" db="EMBL/GenBank/DDBJ databases">
        <title>A transcriptomic atlas of mushroom development highlights an independent origin of complex multicellularity.</title>
        <authorList>
            <consortium name="DOE Joint Genome Institute"/>
            <person name="Krizsan K."/>
            <person name="Almasi E."/>
            <person name="Merenyi Z."/>
            <person name="Sahu N."/>
            <person name="Viragh M."/>
            <person name="Koszo T."/>
            <person name="Mondo S."/>
            <person name="Kiss B."/>
            <person name="Balint B."/>
            <person name="Kues U."/>
            <person name="Barry K."/>
            <person name="Hegedus J.C."/>
            <person name="Henrissat B."/>
            <person name="Johnson J."/>
            <person name="Lipzen A."/>
            <person name="Ohm R."/>
            <person name="Nagy I."/>
            <person name="Pangilinan J."/>
            <person name="Yan J."/>
            <person name="Xiong Y."/>
            <person name="Grigoriev I.V."/>
            <person name="Hibbett D.S."/>
            <person name="Nagy L.G."/>
        </authorList>
    </citation>
    <scope>NUCLEOTIDE SEQUENCE [LARGE SCALE GENOMIC DNA]</scope>
    <source>
        <strain evidence="3 4">SZMC22713</strain>
    </source>
</reference>
<feature type="region of interest" description="Disordered" evidence="1">
    <location>
        <begin position="198"/>
        <end position="330"/>
    </location>
</feature>
<dbReference type="SUPFAM" id="SSF57701">
    <property type="entry name" value="Zn2/Cys6 DNA-binding domain"/>
    <property type="match status" value="1"/>
</dbReference>
<dbReference type="AlphaFoldDB" id="A0A4Y7PQT5"/>
<feature type="compositionally biased region" description="Low complexity" evidence="1">
    <location>
        <begin position="57"/>
        <end position="69"/>
    </location>
</feature>
<evidence type="ECO:0000259" key="2">
    <source>
        <dbReference type="PROSITE" id="PS50048"/>
    </source>
</evidence>
<dbReference type="Proteomes" id="UP000294933">
    <property type="component" value="Unassembled WGS sequence"/>
</dbReference>
<feature type="compositionally biased region" description="Polar residues" evidence="1">
    <location>
        <begin position="11"/>
        <end position="24"/>
    </location>
</feature>
<feature type="region of interest" description="Disordered" evidence="1">
    <location>
        <begin position="1"/>
        <end position="31"/>
    </location>
</feature>
<feature type="compositionally biased region" description="Acidic residues" evidence="1">
    <location>
        <begin position="277"/>
        <end position="299"/>
    </location>
</feature>
<feature type="compositionally biased region" description="Gly residues" evidence="1">
    <location>
        <begin position="306"/>
        <end position="321"/>
    </location>
</feature>
<protein>
    <recommendedName>
        <fullName evidence="2">Zn(2)-C6 fungal-type domain-containing protein</fullName>
    </recommendedName>
</protein>
<dbReference type="GO" id="GO:0008270">
    <property type="term" value="F:zinc ion binding"/>
    <property type="evidence" value="ECO:0007669"/>
    <property type="project" value="InterPro"/>
</dbReference>
<feature type="compositionally biased region" description="Low complexity" evidence="1">
    <location>
        <begin position="200"/>
        <end position="215"/>
    </location>
</feature>
<dbReference type="InterPro" id="IPR001138">
    <property type="entry name" value="Zn2Cys6_DnaBD"/>
</dbReference>
<gene>
    <name evidence="3" type="ORF">BD410DRAFT_550423</name>
</gene>
<dbReference type="CDD" id="cd00067">
    <property type="entry name" value="GAL4"/>
    <property type="match status" value="1"/>
</dbReference>
<name>A0A4Y7PQT5_9AGAM</name>
<dbReference type="PROSITE" id="PS00463">
    <property type="entry name" value="ZN2_CY6_FUNGAL_1"/>
    <property type="match status" value="1"/>
</dbReference>
<proteinExistence type="predicted"/>
<keyword evidence="4" id="KW-1185">Reference proteome</keyword>
<accession>A0A4Y7PQT5</accession>
<evidence type="ECO:0000313" key="4">
    <source>
        <dbReference type="Proteomes" id="UP000294933"/>
    </source>
</evidence>
<dbReference type="EMBL" id="ML170222">
    <property type="protein sequence ID" value="TDL17371.1"/>
    <property type="molecule type" value="Genomic_DNA"/>
</dbReference>